<accession>A0ABW4GCS2</accession>
<keyword evidence="3" id="KW-1185">Reference proteome</keyword>
<proteinExistence type="predicted"/>
<dbReference type="Pfam" id="PF13469">
    <property type="entry name" value="Sulfotransfer_3"/>
    <property type="match status" value="1"/>
</dbReference>
<dbReference type="EC" id="2.8.2.-" evidence="2"/>
<dbReference type="PANTHER" id="PTHR12788">
    <property type="entry name" value="PROTEIN-TYROSINE SULFOTRANSFERASE 2"/>
    <property type="match status" value="1"/>
</dbReference>
<dbReference type="InterPro" id="IPR026634">
    <property type="entry name" value="TPST-like"/>
</dbReference>
<evidence type="ECO:0000313" key="3">
    <source>
        <dbReference type="Proteomes" id="UP001597097"/>
    </source>
</evidence>
<name>A0ABW4GCS2_9ACTN</name>
<dbReference type="PANTHER" id="PTHR12788:SF10">
    <property type="entry name" value="PROTEIN-TYROSINE SULFOTRANSFERASE"/>
    <property type="match status" value="1"/>
</dbReference>
<sequence length="276" mass="31416">MTWQHKFNEALGKYAGVQFSRVRKAAPESPARPPADPADRLLREPVFILSPVRSGSTLLRSMLDAHSLIHAPHELHVRRLAVEFGTSLAERSMAALGHNRCDLEHLLWDRVLHRELVRSGKRHIVDKTPANAFAYQRIATCWPDARFIFLLRHPASIAASWHEADPDKRDREQAAADALRYMKAVQRARKGLTGLTVRYEDLTADPERETRSICEFLSVPWEREMLTYGRPDVLKKGLGDWQDKIRSGSVQPGRDLPAPEEVPETLQAMCRSWGYS</sequence>
<protein>
    <submittedName>
        <fullName evidence="2">Sulfotransferase family protein</fullName>
        <ecNumber evidence="2">2.8.2.-</ecNumber>
    </submittedName>
</protein>
<keyword evidence="1 2" id="KW-0808">Transferase</keyword>
<dbReference type="GO" id="GO:0016740">
    <property type="term" value="F:transferase activity"/>
    <property type="evidence" value="ECO:0007669"/>
    <property type="project" value="UniProtKB-KW"/>
</dbReference>
<reference evidence="3" key="1">
    <citation type="journal article" date="2019" name="Int. J. Syst. Evol. Microbiol.">
        <title>The Global Catalogue of Microorganisms (GCM) 10K type strain sequencing project: providing services to taxonomists for standard genome sequencing and annotation.</title>
        <authorList>
            <consortium name="The Broad Institute Genomics Platform"/>
            <consortium name="The Broad Institute Genome Sequencing Center for Infectious Disease"/>
            <person name="Wu L."/>
            <person name="Ma J."/>
        </authorList>
    </citation>
    <scope>NUCLEOTIDE SEQUENCE [LARGE SCALE GENOMIC DNA]</scope>
    <source>
        <strain evidence="3">CGMCC 1.15399</strain>
    </source>
</reference>
<evidence type="ECO:0000256" key="1">
    <source>
        <dbReference type="ARBA" id="ARBA00022679"/>
    </source>
</evidence>
<dbReference type="Proteomes" id="UP001597097">
    <property type="component" value="Unassembled WGS sequence"/>
</dbReference>
<gene>
    <name evidence="2" type="ORF">ACFSJ0_19075</name>
</gene>
<organism evidence="2 3">
    <name type="scientific">Nonomuraea guangzhouensis</name>
    <dbReference type="NCBI Taxonomy" id="1291555"/>
    <lineage>
        <taxon>Bacteria</taxon>
        <taxon>Bacillati</taxon>
        <taxon>Actinomycetota</taxon>
        <taxon>Actinomycetes</taxon>
        <taxon>Streptosporangiales</taxon>
        <taxon>Streptosporangiaceae</taxon>
        <taxon>Nonomuraea</taxon>
    </lineage>
</organism>
<comment type="caution">
    <text evidence="2">The sequence shown here is derived from an EMBL/GenBank/DDBJ whole genome shotgun (WGS) entry which is preliminary data.</text>
</comment>
<dbReference type="EMBL" id="JBHUCM010000016">
    <property type="protein sequence ID" value="MFD1539167.1"/>
    <property type="molecule type" value="Genomic_DNA"/>
</dbReference>
<dbReference type="RefSeq" id="WP_219533041.1">
    <property type="nucleotide sequence ID" value="NZ_JAHKRM010000016.1"/>
</dbReference>
<evidence type="ECO:0000313" key="2">
    <source>
        <dbReference type="EMBL" id="MFD1539167.1"/>
    </source>
</evidence>